<protein>
    <submittedName>
        <fullName evidence="2">Uncharacterized protein</fullName>
    </submittedName>
</protein>
<sequence>MGNKNEQERSRNNRLISEKERNIDELSDDRRKLEDSLLFLNDHLQRGYRSLTSINEEDLRDGDHETLRLQRMNEEQEQLFHRHLQETEEEVLESYRSQRKVLDGEIEKLHKKRSEIPWD</sequence>
<name>A0A940P316_9ENTE</name>
<dbReference type="Proteomes" id="UP000674938">
    <property type="component" value="Unassembled WGS sequence"/>
</dbReference>
<keyword evidence="3" id="KW-1185">Reference proteome</keyword>
<dbReference type="AlphaFoldDB" id="A0A940P316"/>
<keyword evidence="1" id="KW-0175">Coiled coil</keyword>
<evidence type="ECO:0000256" key="1">
    <source>
        <dbReference type="SAM" id="Coils"/>
    </source>
</evidence>
<reference evidence="2" key="1">
    <citation type="submission" date="2020-12" db="EMBL/GenBank/DDBJ databases">
        <title>Vagococcus allomyrinae sp. nov. and Enterococcus lavae sp. nov., isolated from the larvae of Allomyrina dichotoma.</title>
        <authorList>
            <person name="Lee S.D."/>
        </authorList>
    </citation>
    <scope>NUCLEOTIDE SEQUENCE</scope>
    <source>
        <strain evidence="2">BWB3-3</strain>
    </source>
</reference>
<evidence type="ECO:0000313" key="3">
    <source>
        <dbReference type="Proteomes" id="UP000674938"/>
    </source>
</evidence>
<dbReference type="EMBL" id="JAEEGA010000002">
    <property type="protein sequence ID" value="MBP1040115.1"/>
    <property type="molecule type" value="Genomic_DNA"/>
</dbReference>
<comment type="caution">
    <text evidence="2">The sequence shown here is derived from an EMBL/GenBank/DDBJ whole genome shotgun (WGS) entry which is preliminary data.</text>
</comment>
<organism evidence="2 3">
    <name type="scientific">Vagococcus allomyrinae</name>
    <dbReference type="NCBI Taxonomy" id="2794353"/>
    <lineage>
        <taxon>Bacteria</taxon>
        <taxon>Bacillati</taxon>
        <taxon>Bacillota</taxon>
        <taxon>Bacilli</taxon>
        <taxon>Lactobacillales</taxon>
        <taxon>Enterococcaceae</taxon>
        <taxon>Vagococcus</taxon>
    </lineage>
</organism>
<evidence type="ECO:0000313" key="2">
    <source>
        <dbReference type="EMBL" id="MBP1040115.1"/>
    </source>
</evidence>
<proteinExistence type="predicted"/>
<dbReference type="RefSeq" id="WP_209525009.1">
    <property type="nucleotide sequence ID" value="NZ_JAEEGA010000002.1"/>
</dbReference>
<gene>
    <name evidence="2" type="ORF">I6N95_03730</name>
</gene>
<feature type="coiled-coil region" evidence="1">
    <location>
        <begin position="9"/>
        <end position="43"/>
    </location>
</feature>
<accession>A0A940P316</accession>